<organism evidence="2 3">
    <name type="scientific">Zea mays</name>
    <name type="common">Maize</name>
    <dbReference type="NCBI Taxonomy" id="4577"/>
    <lineage>
        <taxon>Eukaryota</taxon>
        <taxon>Viridiplantae</taxon>
        <taxon>Streptophyta</taxon>
        <taxon>Embryophyta</taxon>
        <taxon>Tracheophyta</taxon>
        <taxon>Spermatophyta</taxon>
        <taxon>Magnoliopsida</taxon>
        <taxon>Liliopsida</taxon>
        <taxon>Poales</taxon>
        <taxon>Poaceae</taxon>
        <taxon>PACMAD clade</taxon>
        <taxon>Panicoideae</taxon>
        <taxon>Andropogonodae</taxon>
        <taxon>Andropogoneae</taxon>
        <taxon>Tripsacinae</taxon>
        <taxon>Zea</taxon>
    </lineage>
</organism>
<dbReference type="EnsemblPlants" id="Zm00001eb274020_T001">
    <property type="protein sequence ID" value="Zm00001eb274020_P001"/>
    <property type="gene ID" value="Zm00001eb274020"/>
</dbReference>
<keyword evidence="3" id="KW-1185">Reference proteome</keyword>
<accession>A0A804PWJ4</accession>
<reference evidence="2" key="2">
    <citation type="submission" date="2019-07" db="EMBL/GenBank/DDBJ databases">
        <authorList>
            <person name="Seetharam A."/>
            <person name="Woodhouse M."/>
            <person name="Cannon E."/>
        </authorList>
    </citation>
    <scope>NUCLEOTIDE SEQUENCE [LARGE SCALE GENOMIC DNA]</scope>
    <source>
        <strain evidence="2">cv. B73</strain>
    </source>
</reference>
<name>A0A804PWJ4_MAIZE</name>
<dbReference type="AlphaFoldDB" id="A0A804PWJ4"/>
<reference evidence="2" key="3">
    <citation type="submission" date="2021-05" db="UniProtKB">
        <authorList>
            <consortium name="EnsemblPlants"/>
        </authorList>
    </citation>
    <scope>IDENTIFICATION</scope>
    <source>
        <strain evidence="2">cv. B73</strain>
    </source>
</reference>
<reference evidence="3" key="1">
    <citation type="journal article" date="2009" name="Science">
        <title>The B73 maize genome: complexity, diversity, and dynamics.</title>
        <authorList>
            <person name="Schnable P.S."/>
            <person name="Ware D."/>
            <person name="Fulton R.S."/>
            <person name="Stein J.C."/>
            <person name="Wei F."/>
            <person name="Pasternak S."/>
            <person name="Liang C."/>
            <person name="Zhang J."/>
            <person name="Fulton L."/>
            <person name="Graves T.A."/>
            <person name="Minx P."/>
            <person name="Reily A.D."/>
            <person name="Courtney L."/>
            <person name="Kruchowski S.S."/>
            <person name="Tomlinson C."/>
            <person name="Strong C."/>
            <person name="Delehaunty K."/>
            <person name="Fronick C."/>
            <person name="Courtney B."/>
            <person name="Rock S.M."/>
            <person name="Belter E."/>
            <person name="Du F."/>
            <person name="Kim K."/>
            <person name="Abbott R.M."/>
            <person name="Cotton M."/>
            <person name="Levy A."/>
            <person name="Marchetto P."/>
            <person name="Ochoa K."/>
            <person name="Jackson S.M."/>
            <person name="Gillam B."/>
            <person name="Chen W."/>
            <person name="Yan L."/>
            <person name="Higginbotham J."/>
            <person name="Cardenas M."/>
            <person name="Waligorski J."/>
            <person name="Applebaum E."/>
            <person name="Phelps L."/>
            <person name="Falcone J."/>
            <person name="Kanchi K."/>
            <person name="Thane T."/>
            <person name="Scimone A."/>
            <person name="Thane N."/>
            <person name="Henke J."/>
            <person name="Wang T."/>
            <person name="Ruppert J."/>
            <person name="Shah N."/>
            <person name="Rotter K."/>
            <person name="Hodges J."/>
            <person name="Ingenthron E."/>
            <person name="Cordes M."/>
            <person name="Kohlberg S."/>
            <person name="Sgro J."/>
            <person name="Delgado B."/>
            <person name="Mead K."/>
            <person name="Chinwalla A."/>
            <person name="Leonard S."/>
            <person name="Crouse K."/>
            <person name="Collura K."/>
            <person name="Kudrna D."/>
            <person name="Currie J."/>
            <person name="He R."/>
            <person name="Angelova A."/>
            <person name="Rajasekar S."/>
            <person name="Mueller T."/>
            <person name="Lomeli R."/>
            <person name="Scara G."/>
            <person name="Ko A."/>
            <person name="Delaney K."/>
            <person name="Wissotski M."/>
            <person name="Lopez G."/>
            <person name="Campos D."/>
            <person name="Braidotti M."/>
            <person name="Ashley E."/>
            <person name="Golser W."/>
            <person name="Kim H."/>
            <person name="Lee S."/>
            <person name="Lin J."/>
            <person name="Dujmic Z."/>
            <person name="Kim W."/>
            <person name="Talag J."/>
            <person name="Zuccolo A."/>
            <person name="Fan C."/>
            <person name="Sebastian A."/>
            <person name="Kramer M."/>
            <person name="Spiegel L."/>
            <person name="Nascimento L."/>
            <person name="Zutavern T."/>
            <person name="Miller B."/>
            <person name="Ambroise C."/>
            <person name="Muller S."/>
            <person name="Spooner W."/>
            <person name="Narechania A."/>
            <person name="Ren L."/>
            <person name="Wei S."/>
            <person name="Kumari S."/>
            <person name="Faga B."/>
            <person name="Levy M.J."/>
            <person name="McMahan L."/>
            <person name="Van Buren P."/>
            <person name="Vaughn M.W."/>
            <person name="Ying K."/>
            <person name="Yeh C.-T."/>
            <person name="Emrich S.J."/>
            <person name="Jia Y."/>
            <person name="Kalyanaraman A."/>
            <person name="Hsia A.-P."/>
            <person name="Barbazuk W.B."/>
            <person name="Baucom R.S."/>
            <person name="Brutnell T.P."/>
            <person name="Carpita N.C."/>
            <person name="Chaparro C."/>
            <person name="Chia J.-M."/>
            <person name="Deragon J.-M."/>
            <person name="Estill J.C."/>
            <person name="Fu Y."/>
            <person name="Jeddeloh J.A."/>
            <person name="Han Y."/>
            <person name="Lee H."/>
            <person name="Li P."/>
            <person name="Lisch D.R."/>
            <person name="Liu S."/>
            <person name="Liu Z."/>
            <person name="Nagel D.H."/>
            <person name="McCann M.C."/>
            <person name="SanMiguel P."/>
            <person name="Myers A.M."/>
            <person name="Nettleton D."/>
            <person name="Nguyen J."/>
            <person name="Penning B.W."/>
            <person name="Ponnala L."/>
            <person name="Schneider K.L."/>
            <person name="Schwartz D.C."/>
            <person name="Sharma A."/>
            <person name="Soderlund C."/>
            <person name="Springer N.M."/>
            <person name="Sun Q."/>
            <person name="Wang H."/>
            <person name="Waterman M."/>
            <person name="Westerman R."/>
            <person name="Wolfgruber T.K."/>
            <person name="Yang L."/>
            <person name="Yu Y."/>
            <person name="Zhang L."/>
            <person name="Zhou S."/>
            <person name="Zhu Q."/>
            <person name="Bennetzen J.L."/>
            <person name="Dawe R.K."/>
            <person name="Jiang J."/>
            <person name="Jiang N."/>
            <person name="Presting G.G."/>
            <person name="Wessler S.R."/>
            <person name="Aluru S."/>
            <person name="Martienssen R.A."/>
            <person name="Clifton S.W."/>
            <person name="McCombie W.R."/>
            <person name="Wing R.A."/>
            <person name="Wilson R.K."/>
        </authorList>
    </citation>
    <scope>NUCLEOTIDE SEQUENCE [LARGE SCALE GENOMIC DNA]</scope>
    <source>
        <strain evidence="3">cv. B73</strain>
    </source>
</reference>
<evidence type="ECO:0000313" key="2">
    <source>
        <dbReference type="EnsemblPlants" id="Zm00001eb274020_P001"/>
    </source>
</evidence>
<evidence type="ECO:0000313" key="3">
    <source>
        <dbReference type="Proteomes" id="UP000007305"/>
    </source>
</evidence>
<dbReference type="InParanoid" id="A0A804PWJ4"/>
<dbReference type="Gramene" id="Zm00001eb274020_T001">
    <property type="protein sequence ID" value="Zm00001eb274020_P001"/>
    <property type="gene ID" value="Zm00001eb274020"/>
</dbReference>
<dbReference type="Proteomes" id="UP000007305">
    <property type="component" value="Chromosome 6"/>
</dbReference>
<proteinExistence type="predicted"/>
<protein>
    <submittedName>
        <fullName evidence="2">Uncharacterized protein</fullName>
    </submittedName>
</protein>
<sequence>MTPAGTAGARREGKKGRRRRDMAEKEAPRSFLARLPPLDRSADIGNEEKQRCVVITHHADPVLTAPLLIQYRMA</sequence>
<evidence type="ECO:0000256" key="1">
    <source>
        <dbReference type="SAM" id="MobiDB-lite"/>
    </source>
</evidence>
<feature type="region of interest" description="Disordered" evidence="1">
    <location>
        <begin position="1"/>
        <end position="43"/>
    </location>
</feature>